<keyword evidence="1" id="KW-0472">Membrane</keyword>
<feature type="transmembrane region" description="Helical" evidence="1">
    <location>
        <begin position="12"/>
        <end position="30"/>
    </location>
</feature>
<dbReference type="AlphaFoldDB" id="A0A1H3A625"/>
<keyword evidence="3" id="KW-1185">Reference proteome</keyword>
<evidence type="ECO:0000313" key="3">
    <source>
        <dbReference type="Proteomes" id="UP000199595"/>
    </source>
</evidence>
<protein>
    <submittedName>
        <fullName evidence="2">Uncharacterized protein</fullName>
    </submittedName>
</protein>
<evidence type="ECO:0000313" key="2">
    <source>
        <dbReference type="EMBL" id="SDX24901.1"/>
    </source>
</evidence>
<organism evidence="2 3">
    <name type="scientific">Lutibacter oricola</name>
    <dbReference type="NCBI Taxonomy" id="762486"/>
    <lineage>
        <taxon>Bacteria</taxon>
        <taxon>Pseudomonadati</taxon>
        <taxon>Bacteroidota</taxon>
        <taxon>Flavobacteriia</taxon>
        <taxon>Flavobacteriales</taxon>
        <taxon>Flavobacteriaceae</taxon>
        <taxon>Lutibacter</taxon>
    </lineage>
</organism>
<keyword evidence="1" id="KW-1133">Transmembrane helix</keyword>
<evidence type="ECO:0000256" key="1">
    <source>
        <dbReference type="SAM" id="Phobius"/>
    </source>
</evidence>
<reference evidence="3" key="1">
    <citation type="submission" date="2016-10" db="EMBL/GenBank/DDBJ databases">
        <authorList>
            <person name="Varghese N."/>
            <person name="Submissions S."/>
        </authorList>
    </citation>
    <scope>NUCLEOTIDE SEQUENCE [LARGE SCALE GENOMIC DNA]</scope>
    <source>
        <strain evidence="3">DSM 24956</strain>
    </source>
</reference>
<gene>
    <name evidence="2" type="ORF">SAMN05444411_10431</name>
</gene>
<keyword evidence="1" id="KW-0812">Transmembrane</keyword>
<dbReference type="Proteomes" id="UP000199595">
    <property type="component" value="Unassembled WGS sequence"/>
</dbReference>
<proteinExistence type="predicted"/>
<accession>A0A1H3A625</accession>
<dbReference type="EMBL" id="FNNJ01000004">
    <property type="protein sequence ID" value="SDX24901.1"/>
    <property type="molecule type" value="Genomic_DNA"/>
</dbReference>
<sequence>MSKPKYSWKKSYSAVLIANAIYVVLFYILMKTLA</sequence>
<name>A0A1H3A625_9FLAO</name>